<dbReference type="SUPFAM" id="SSF110087">
    <property type="entry name" value="DR1885-like metal-binding protein"/>
    <property type="match status" value="1"/>
</dbReference>
<dbReference type="Proteomes" id="UP001070238">
    <property type="component" value="Unassembled WGS sequence"/>
</dbReference>
<feature type="signal peptide" evidence="2">
    <location>
        <begin position="1"/>
        <end position="22"/>
    </location>
</feature>
<keyword evidence="2" id="KW-0732">Signal</keyword>
<evidence type="ECO:0000256" key="2">
    <source>
        <dbReference type="SAM" id="SignalP"/>
    </source>
</evidence>
<dbReference type="Pfam" id="PF04314">
    <property type="entry name" value="PCuAC"/>
    <property type="match status" value="1"/>
</dbReference>
<evidence type="ECO:0000256" key="1">
    <source>
        <dbReference type="SAM" id="MobiDB-lite"/>
    </source>
</evidence>
<dbReference type="RefSeq" id="WP_267168949.1">
    <property type="nucleotide sequence ID" value="NZ_JAPMKX010000001.1"/>
</dbReference>
<dbReference type="PANTHER" id="PTHR36302">
    <property type="entry name" value="BLR7088 PROTEIN"/>
    <property type="match status" value="1"/>
</dbReference>
<gene>
    <name evidence="3" type="ORF">OS123_01235</name>
</gene>
<feature type="region of interest" description="Disordered" evidence="1">
    <location>
        <begin position="220"/>
        <end position="243"/>
    </location>
</feature>
<sequence length="243" mass="25151">MTTRTLSRISIATLAVAAFALAGCSDSTKDSVDDAASAVTSAAAEAGDDAKDAAKDAGDKVKEGAEDAKDAAKDAGDKVKEGAEDAKDAAEGTLTAETVHLHDGFVKAMPAGAGMTAIFGMLENHTDHEINLTGFTTSLGKADYEIHEVVDGKMQEKKGGITIKAGGRHVLEPGADHLMILNYDGAVEAGSTVDVTLEFSDGSKVVVKDVPVRAIAAGEEEYGSDSAHGDHDMHHDMDHDNDK</sequence>
<dbReference type="EMBL" id="JAPMKX010000001">
    <property type="protein sequence ID" value="MCX7537174.1"/>
    <property type="molecule type" value="Genomic_DNA"/>
</dbReference>
<dbReference type="InterPro" id="IPR036182">
    <property type="entry name" value="PCuAC_sf"/>
</dbReference>
<reference evidence="3" key="1">
    <citation type="submission" date="2022-11" db="EMBL/GenBank/DDBJ databases">
        <title>Corynebacterium sp. isolated from Penguins.</title>
        <authorList>
            <person name="Sedlar K."/>
            <person name="Svec P."/>
        </authorList>
    </citation>
    <scope>NUCLEOTIDE SEQUENCE</scope>
    <source>
        <strain evidence="3">P5875</strain>
    </source>
</reference>
<dbReference type="Gene3D" id="2.60.40.1890">
    <property type="entry name" value="PCu(A)C copper chaperone"/>
    <property type="match status" value="1"/>
</dbReference>
<feature type="region of interest" description="Disordered" evidence="1">
    <location>
        <begin position="39"/>
        <end position="86"/>
    </location>
</feature>
<dbReference type="PANTHER" id="PTHR36302:SF1">
    <property type="entry name" value="COPPER CHAPERONE PCU(A)C"/>
    <property type="match status" value="1"/>
</dbReference>
<evidence type="ECO:0000313" key="3">
    <source>
        <dbReference type="EMBL" id="MCX7537174.1"/>
    </source>
</evidence>
<feature type="chain" id="PRO_5040140126" evidence="2">
    <location>
        <begin position="23"/>
        <end position="243"/>
    </location>
</feature>
<dbReference type="AlphaFoldDB" id="A0A9Q4GMW5"/>
<feature type="compositionally biased region" description="Basic and acidic residues" evidence="1">
    <location>
        <begin position="227"/>
        <end position="243"/>
    </location>
</feature>
<dbReference type="Gene3D" id="1.10.287.700">
    <property type="entry name" value="Helix hairpin bin"/>
    <property type="match status" value="1"/>
</dbReference>
<accession>A0A9Q4GMW5</accession>
<dbReference type="InterPro" id="IPR058248">
    <property type="entry name" value="Lxx211020-like"/>
</dbReference>
<feature type="compositionally biased region" description="Basic and acidic residues" evidence="1">
    <location>
        <begin position="48"/>
        <end position="86"/>
    </location>
</feature>
<organism evidence="3 4">
    <name type="scientific">Corynebacterium antarcticum</name>
    <dbReference type="NCBI Taxonomy" id="2800405"/>
    <lineage>
        <taxon>Bacteria</taxon>
        <taxon>Bacillati</taxon>
        <taxon>Actinomycetota</taxon>
        <taxon>Actinomycetes</taxon>
        <taxon>Mycobacteriales</taxon>
        <taxon>Corynebacteriaceae</taxon>
        <taxon>Corynebacterium</taxon>
    </lineage>
</organism>
<dbReference type="InterPro" id="IPR007410">
    <property type="entry name" value="LpqE-like"/>
</dbReference>
<evidence type="ECO:0000313" key="4">
    <source>
        <dbReference type="Proteomes" id="UP001070238"/>
    </source>
</evidence>
<name>A0A9Q4GMW5_9CORY</name>
<dbReference type="PROSITE" id="PS51257">
    <property type="entry name" value="PROKAR_LIPOPROTEIN"/>
    <property type="match status" value="1"/>
</dbReference>
<protein>
    <submittedName>
        <fullName evidence="3">Copper chaperone PCu(A)C</fullName>
    </submittedName>
</protein>
<comment type="caution">
    <text evidence="3">The sequence shown here is derived from an EMBL/GenBank/DDBJ whole genome shotgun (WGS) entry which is preliminary data.</text>
</comment>
<proteinExistence type="predicted"/>